<dbReference type="GO" id="GO:0006284">
    <property type="term" value="P:base-excision repair"/>
    <property type="evidence" value="ECO:0007669"/>
    <property type="project" value="InterPro"/>
</dbReference>
<feature type="domain" description="Formamidopyrimidine-DNA glycosylase catalytic" evidence="1">
    <location>
        <begin position="2"/>
        <end position="97"/>
    </location>
</feature>
<gene>
    <name evidence="2" type="ORF">METZ01_LOCUS455610</name>
</gene>
<dbReference type="SMART" id="SM00898">
    <property type="entry name" value="Fapy_DNA_glyco"/>
    <property type="match status" value="1"/>
</dbReference>
<sequence>MPELPEVEVVKQSLDKKVRFQKINKVLVRNRNLRFKVPKNFEFFLKNKKINKISRKSKYLIFHLNNNTFFIIHLGMSGTIHLISKKNYNNTNTSFYGSSNLPTKH</sequence>
<proteinExistence type="predicted"/>
<organism evidence="2">
    <name type="scientific">marine metagenome</name>
    <dbReference type="NCBI Taxonomy" id="408172"/>
    <lineage>
        <taxon>unclassified sequences</taxon>
        <taxon>metagenomes</taxon>
        <taxon>ecological metagenomes</taxon>
    </lineage>
</organism>
<dbReference type="PROSITE" id="PS51068">
    <property type="entry name" value="FPG_CAT"/>
    <property type="match status" value="1"/>
</dbReference>
<evidence type="ECO:0000313" key="2">
    <source>
        <dbReference type="EMBL" id="SVE02756.1"/>
    </source>
</evidence>
<reference evidence="2" key="1">
    <citation type="submission" date="2018-05" db="EMBL/GenBank/DDBJ databases">
        <authorList>
            <person name="Lanie J.A."/>
            <person name="Ng W.-L."/>
            <person name="Kazmierczak K.M."/>
            <person name="Andrzejewski T.M."/>
            <person name="Davidsen T.M."/>
            <person name="Wayne K.J."/>
            <person name="Tettelin H."/>
            <person name="Glass J.I."/>
            <person name="Rusch D."/>
            <person name="Podicherti R."/>
            <person name="Tsui H.-C.T."/>
            <person name="Winkler M.E."/>
        </authorList>
    </citation>
    <scope>NUCLEOTIDE SEQUENCE</scope>
</reference>
<name>A0A383A4C9_9ZZZZ</name>
<evidence type="ECO:0000259" key="1">
    <source>
        <dbReference type="PROSITE" id="PS51068"/>
    </source>
</evidence>
<dbReference type="Gene3D" id="3.20.190.10">
    <property type="entry name" value="MutM-like, N-terminal"/>
    <property type="match status" value="1"/>
</dbReference>
<dbReference type="GO" id="GO:0019104">
    <property type="term" value="F:DNA N-glycosylase activity"/>
    <property type="evidence" value="ECO:0007669"/>
    <property type="project" value="InterPro"/>
</dbReference>
<dbReference type="GO" id="GO:0003906">
    <property type="term" value="F:DNA-(apurinic or apyrimidinic site) endonuclease activity"/>
    <property type="evidence" value="ECO:0007669"/>
    <property type="project" value="InterPro"/>
</dbReference>
<dbReference type="SUPFAM" id="SSF81624">
    <property type="entry name" value="N-terminal domain of MutM-like DNA repair proteins"/>
    <property type="match status" value="1"/>
</dbReference>
<dbReference type="AlphaFoldDB" id="A0A383A4C9"/>
<dbReference type="Pfam" id="PF01149">
    <property type="entry name" value="Fapy_DNA_glyco"/>
    <property type="match status" value="1"/>
</dbReference>
<protein>
    <recommendedName>
        <fullName evidence="1">Formamidopyrimidine-DNA glycosylase catalytic domain-containing protein</fullName>
    </recommendedName>
</protein>
<dbReference type="EMBL" id="UINC01189182">
    <property type="protein sequence ID" value="SVE02756.1"/>
    <property type="molecule type" value="Genomic_DNA"/>
</dbReference>
<dbReference type="InterPro" id="IPR035937">
    <property type="entry name" value="FPG_N"/>
</dbReference>
<dbReference type="CDD" id="cd08966">
    <property type="entry name" value="EcFpg-like_N"/>
    <property type="match status" value="1"/>
</dbReference>
<dbReference type="InterPro" id="IPR012319">
    <property type="entry name" value="FPG_cat"/>
</dbReference>
<dbReference type="GO" id="GO:0008270">
    <property type="term" value="F:zinc ion binding"/>
    <property type="evidence" value="ECO:0007669"/>
    <property type="project" value="InterPro"/>
</dbReference>
<accession>A0A383A4C9</accession>
<feature type="non-terminal residue" evidence="2">
    <location>
        <position position="105"/>
    </location>
</feature>